<evidence type="ECO:0000256" key="2">
    <source>
        <dbReference type="ARBA" id="ARBA00022475"/>
    </source>
</evidence>
<comment type="subcellular location">
    <subcellularLocation>
        <location evidence="1">Cell membrane</location>
        <topology evidence="1">Multi-pass membrane protein</topology>
    </subcellularLocation>
</comment>
<feature type="domain" description="Type II secretion system protein GspF" evidence="7">
    <location>
        <begin position="163"/>
        <end position="289"/>
    </location>
</feature>
<organism evidence="8">
    <name type="scientific">Sheuella amnicola</name>
    <dbReference type="NCBI Taxonomy" id="2707330"/>
    <lineage>
        <taxon>Bacteria</taxon>
        <taxon>Pseudomonadati</taxon>
        <taxon>Pseudomonadota</taxon>
        <taxon>Betaproteobacteria</taxon>
        <taxon>Burkholderiales</taxon>
        <taxon>Alcaligenaceae</taxon>
        <taxon>Sheuella</taxon>
    </lineage>
</organism>
<keyword evidence="5 6" id="KW-0472">Membrane</keyword>
<dbReference type="InterPro" id="IPR018076">
    <property type="entry name" value="T2SS_GspF_dom"/>
</dbReference>
<proteinExistence type="predicted"/>
<dbReference type="EMBL" id="JAAGRN010000001">
    <property type="protein sequence ID" value="NDY81848.1"/>
    <property type="molecule type" value="Genomic_DNA"/>
</dbReference>
<protein>
    <submittedName>
        <fullName evidence="8">Type II secretion system F family protein</fullName>
    </submittedName>
</protein>
<evidence type="ECO:0000256" key="1">
    <source>
        <dbReference type="ARBA" id="ARBA00004651"/>
    </source>
</evidence>
<dbReference type="Gene3D" id="1.20.81.30">
    <property type="entry name" value="Type II secretion system (T2SS), domain F"/>
    <property type="match status" value="1"/>
</dbReference>
<keyword evidence="4 6" id="KW-1133">Transmembrane helix</keyword>
<sequence length="301" mass="33845">MLIIALICLALCLAVLLLIFFNLVGQLFRFAEVDQVDGLSVEDSLLQLSNSRRLNPILERGGMICLPLMTWTHRTRLSRTLAQAGVNSLEHQHFFFIQMMSSLIFILSATFILTNLLEMNIFAFSHLGWLIFSGISGFLIPGVSLNSKGKKRQEEILRTLPFFMDMLSLGLNAGMSLQSSLQLTLNHLDDGPLKREWSKYIFDVRSGFSRAHALRQLSDRIDISVVRQFVAALIQGESMGLSLTRTVLEYGKQLRTMRLLRAEKLAFQAPVKMLFPLAFCIFPCTFLILGFPVVAQALGLS</sequence>
<evidence type="ECO:0000256" key="4">
    <source>
        <dbReference type="ARBA" id="ARBA00022989"/>
    </source>
</evidence>
<reference evidence="8" key="1">
    <citation type="submission" date="2020-02" db="EMBL/GenBank/DDBJ databases">
        <authorList>
            <person name="Chen W.-M."/>
        </authorList>
    </citation>
    <scope>NUCLEOTIDE SEQUENCE</scope>
    <source>
        <strain evidence="8">NBD-18</strain>
    </source>
</reference>
<feature type="transmembrane region" description="Helical" evidence="6">
    <location>
        <begin position="274"/>
        <end position="295"/>
    </location>
</feature>
<dbReference type="PANTHER" id="PTHR35007">
    <property type="entry name" value="INTEGRAL MEMBRANE PROTEIN-RELATED"/>
    <property type="match status" value="1"/>
</dbReference>
<keyword evidence="2" id="KW-1003">Cell membrane</keyword>
<comment type="caution">
    <text evidence="8">The sequence shown here is derived from an EMBL/GenBank/DDBJ whole genome shotgun (WGS) entry which is preliminary data.</text>
</comment>
<dbReference type="Pfam" id="PF00482">
    <property type="entry name" value="T2SSF"/>
    <property type="match status" value="1"/>
</dbReference>
<accession>A0A6B2QW24</accession>
<feature type="transmembrane region" description="Helical" evidence="6">
    <location>
        <begin position="119"/>
        <end position="143"/>
    </location>
</feature>
<dbReference type="InterPro" id="IPR042094">
    <property type="entry name" value="T2SS_GspF_sf"/>
</dbReference>
<keyword evidence="3 6" id="KW-0812">Transmembrane</keyword>
<evidence type="ECO:0000256" key="5">
    <source>
        <dbReference type="ARBA" id="ARBA00023136"/>
    </source>
</evidence>
<name>A0A6B2QW24_9BURK</name>
<gene>
    <name evidence="8" type="ORF">G3I67_01255</name>
</gene>
<dbReference type="RefSeq" id="WP_163651146.1">
    <property type="nucleotide sequence ID" value="NZ_JAAGRN010000001.1"/>
</dbReference>
<dbReference type="GO" id="GO:0005886">
    <property type="term" value="C:plasma membrane"/>
    <property type="evidence" value="ECO:0007669"/>
    <property type="project" value="UniProtKB-SubCell"/>
</dbReference>
<dbReference type="AlphaFoldDB" id="A0A6B2QW24"/>
<evidence type="ECO:0000256" key="3">
    <source>
        <dbReference type="ARBA" id="ARBA00022692"/>
    </source>
</evidence>
<dbReference type="PANTHER" id="PTHR35007:SF2">
    <property type="entry name" value="PILUS ASSEMBLE PROTEIN"/>
    <property type="match status" value="1"/>
</dbReference>
<feature type="transmembrane region" description="Helical" evidence="6">
    <location>
        <begin position="93"/>
        <end position="113"/>
    </location>
</feature>
<evidence type="ECO:0000259" key="7">
    <source>
        <dbReference type="Pfam" id="PF00482"/>
    </source>
</evidence>
<evidence type="ECO:0000313" key="8">
    <source>
        <dbReference type="EMBL" id="NDY81848.1"/>
    </source>
</evidence>
<evidence type="ECO:0000256" key="6">
    <source>
        <dbReference type="SAM" id="Phobius"/>
    </source>
</evidence>